<comment type="similarity">
    <text evidence="6">Belongs to the class I-like SAM-binding methyltransferase superfamily. RNA methyltransferase RlmE family. RlmM subfamily.</text>
</comment>
<reference evidence="11" key="1">
    <citation type="journal article" date="2019" name="Int. J. Syst. Evol. Microbiol.">
        <title>The Global Catalogue of Microorganisms (GCM) 10K type strain sequencing project: providing services to taxonomists for standard genome sequencing and annotation.</title>
        <authorList>
            <consortium name="The Broad Institute Genomics Platform"/>
            <consortium name="The Broad Institute Genome Sequencing Center for Infectious Disease"/>
            <person name="Wu L."/>
            <person name="Ma J."/>
        </authorList>
    </citation>
    <scope>NUCLEOTIDE SEQUENCE [LARGE SCALE GENOMIC DNA]</scope>
    <source>
        <strain evidence="11">CGMCC 1.16031</strain>
    </source>
</reference>
<dbReference type="Gene3D" id="3.30.70.2810">
    <property type="match status" value="1"/>
</dbReference>
<dbReference type="EC" id="2.1.1.186" evidence="6"/>
<feature type="domain" description="Ribosomal RNA methyltransferase FtsJ" evidence="7">
    <location>
        <begin position="185"/>
        <end position="279"/>
    </location>
</feature>
<evidence type="ECO:0000256" key="5">
    <source>
        <dbReference type="ARBA" id="ARBA00022691"/>
    </source>
</evidence>
<comment type="subcellular location">
    <subcellularLocation>
        <location evidence="6">Cytoplasm</location>
    </subcellularLocation>
</comment>
<feature type="binding site" evidence="6">
    <location>
        <position position="239"/>
    </location>
    <ligand>
        <name>S-adenosyl-L-methionine</name>
        <dbReference type="ChEBI" id="CHEBI:59789"/>
    </ligand>
</feature>
<dbReference type="InterPro" id="IPR002877">
    <property type="entry name" value="RNA_MeTrfase_FtsJ_dom"/>
</dbReference>
<dbReference type="Gene3D" id="3.30.2300.20">
    <property type="match status" value="1"/>
</dbReference>
<dbReference type="Gene3D" id="3.40.50.150">
    <property type="entry name" value="Vaccinia Virus protein VP39"/>
    <property type="match status" value="1"/>
</dbReference>
<keyword evidence="5 6" id="KW-0949">S-adenosyl-L-methionine</keyword>
<evidence type="ECO:0000256" key="3">
    <source>
        <dbReference type="ARBA" id="ARBA00022603"/>
    </source>
</evidence>
<evidence type="ECO:0000259" key="8">
    <source>
        <dbReference type="Pfam" id="PF18125"/>
    </source>
</evidence>
<dbReference type="GO" id="GO:0008168">
    <property type="term" value="F:methyltransferase activity"/>
    <property type="evidence" value="ECO:0007669"/>
    <property type="project" value="UniProtKB-KW"/>
</dbReference>
<comment type="catalytic activity">
    <reaction evidence="6">
        <text>cytidine(2498) in 23S rRNA + S-adenosyl-L-methionine = 2'-O-methylcytidine(2498) in 23S rRNA + S-adenosyl-L-homocysteine + H(+)</text>
        <dbReference type="Rhea" id="RHEA:42788"/>
        <dbReference type="Rhea" id="RHEA-COMP:10244"/>
        <dbReference type="Rhea" id="RHEA-COMP:10245"/>
        <dbReference type="ChEBI" id="CHEBI:15378"/>
        <dbReference type="ChEBI" id="CHEBI:57856"/>
        <dbReference type="ChEBI" id="CHEBI:59789"/>
        <dbReference type="ChEBI" id="CHEBI:74495"/>
        <dbReference type="ChEBI" id="CHEBI:82748"/>
        <dbReference type="EC" id="2.1.1.186"/>
    </reaction>
</comment>
<dbReference type="HAMAP" id="MF_01551">
    <property type="entry name" value="23SrRNA_methyltr_M"/>
    <property type="match status" value="1"/>
</dbReference>
<dbReference type="Pfam" id="PF21239">
    <property type="entry name" value="RLMM_N"/>
    <property type="match status" value="1"/>
</dbReference>
<feature type="active site" description="Proton acceptor" evidence="6">
    <location>
        <position position="305"/>
    </location>
</feature>
<dbReference type="Pfam" id="PF01728">
    <property type="entry name" value="FtsJ"/>
    <property type="match status" value="1"/>
</dbReference>
<dbReference type="EMBL" id="JBHSUS010000001">
    <property type="protein sequence ID" value="MFC6439956.1"/>
    <property type="molecule type" value="Genomic_DNA"/>
</dbReference>
<dbReference type="SUPFAM" id="SSF53335">
    <property type="entry name" value="S-adenosyl-L-methionine-dependent methyltransferases"/>
    <property type="match status" value="1"/>
</dbReference>
<dbReference type="NCBIfam" id="NF008734">
    <property type="entry name" value="PRK11760.1"/>
    <property type="match status" value="1"/>
</dbReference>
<organism evidence="10 11">
    <name type="scientific">Pseudobowmanella zhangzhouensis</name>
    <dbReference type="NCBI Taxonomy" id="1537679"/>
    <lineage>
        <taxon>Bacteria</taxon>
        <taxon>Pseudomonadati</taxon>
        <taxon>Pseudomonadota</taxon>
        <taxon>Gammaproteobacteria</taxon>
        <taxon>Alteromonadales</taxon>
        <taxon>Alteromonadaceae</taxon>
    </lineage>
</organism>
<dbReference type="PANTHER" id="PTHR37524:SF2">
    <property type="entry name" value="RIBOSOMAL RNA METHYLTRANSFERASE FTSJ DOMAIN-CONTAINING PROTEIN"/>
    <property type="match status" value="1"/>
</dbReference>
<evidence type="ECO:0000256" key="1">
    <source>
        <dbReference type="ARBA" id="ARBA00022490"/>
    </source>
</evidence>
<evidence type="ECO:0000256" key="4">
    <source>
        <dbReference type="ARBA" id="ARBA00022679"/>
    </source>
</evidence>
<keyword evidence="2 6" id="KW-0698">rRNA processing</keyword>
<feature type="binding site" evidence="6">
    <location>
        <begin position="220"/>
        <end position="223"/>
    </location>
    <ligand>
        <name>S-adenosyl-L-methionine</name>
        <dbReference type="ChEBI" id="CHEBI:59789"/>
    </ligand>
</feature>
<feature type="domain" description="RlmM ferredoxin-like" evidence="8">
    <location>
        <begin position="1"/>
        <end position="71"/>
    </location>
</feature>
<dbReference type="InterPro" id="IPR011224">
    <property type="entry name" value="rRNA_MeTrfase_M"/>
</dbReference>
<comment type="caution">
    <text evidence="10">The sequence shown here is derived from an EMBL/GenBank/DDBJ whole genome shotgun (WGS) entry which is preliminary data.</text>
</comment>
<feature type="binding site" evidence="6">
    <location>
        <position position="187"/>
    </location>
    <ligand>
        <name>S-adenosyl-L-methionine</name>
        <dbReference type="ChEBI" id="CHEBI:59789"/>
    </ligand>
</feature>
<gene>
    <name evidence="6 10" type="primary">rlmM</name>
    <name evidence="10" type="ORF">ACFP85_07335</name>
</gene>
<dbReference type="InterPro" id="IPR040739">
    <property type="entry name" value="RlmM_FDX"/>
</dbReference>
<keyword evidence="11" id="KW-1185">Reference proteome</keyword>
<keyword evidence="4 6" id="KW-0808">Transferase</keyword>
<evidence type="ECO:0000313" key="10">
    <source>
        <dbReference type="EMBL" id="MFC6439956.1"/>
    </source>
</evidence>
<dbReference type="PIRSF" id="PIRSF028774">
    <property type="entry name" value="UCP028774"/>
    <property type="match status" value="1"/>
</dbReference>
<feature type="binding site" evidence="6">
    <location>
        <position position="276"/>
    </location>
    <ligand>
        <name>S-adenosyl-L-methionine</name>
        <dbReference type="ChEBI" id="CHEBI:59789"/>
    </ligand>
</feature>
<keyword evidence="3 6" id="KW-0489">Methyltransferase</keyword>
<evidence type="ECO:0000259" key="9">
    <source>
        <dbReference type="Pfam" id="PF21239"/>
    </source>
</evidence>
<name>A0ABW1XJG1_9ALTE</name>
<dbReference type="RefSeq" id="WP_131256837.1">
    <property type="nucleotide sequence ID" value="NZ_JBHSUS010000001.1"/>
</dbReference>
<protein>
    <recommendedName>
        <fullName evidence="6">Ribosomal RNA large subunit methyltransferase M</fullName>
        <ecNumber evidence="6">2.1.1.186</ecNumber>
    </recommendedName>
    <alternativeName>
        <fullName evidence="6">23S rRNA (cytidine2498-2'-O)-methyltransferase</fullName>
    </alternativeName>
    <alternativeName>
        <fullName evidence="6">23S rRNA 2'-O-ribose methyltransferase RlmM</fullName>
    </alternativeName>
</protein>
<proteinExistence type="inferred from homology"/>
<evidence type="ECO:0000256" key="6">
    <source>
        <dbReference type="HAMAP-Rule" id="MF_01551"/>
    </source>
</evidence>
<feature type="domain" description="Ribosomal RNA large subunit methyltransferase M THUMP-like" evidence="9">
    <location>
        <begin position="84"/>
        <end position="163"/>
    </location>
</feature>
<comment type="function">
    <text evidence="6">Catalyzes the 2'-O-methylation at nucleotide C2498 in 23S rRNA.</text>
</comment>
<dbReference type="Pfam" id="PF18125">
    <property type="entry name" value="RlmM_FDX"/>
    <property type="match status" value="1"/>
</dbReference>
<dbReference type="PANTHER" id="PTHR37524">
    <property type="entry name" value="RIBOSOMAL RNA LARGE SUBUNIT METHYLTRANSFERASE M"/>
    <property type="match status" value="1"/>
</dbReference>
<dbReference type="InterPro" id="IPR048646">
    <property type="entry name" value="RlmM_THUMP-like"/>
</dbReference>
<dbReference type="GO" id="GO:0032259">
    <property type="term" value="P:methylation"/>
    <property type="evidence" value="ECO:0007669"/>
    <property type="project" value="UniProtKB-KW"/>
</dbReference>
<accession>A0ABW1XJG1</accession>
<evidence type="ECO:0000259" key="7">
    <source>
        <dbReference type="Pfam" id="PF01728"/>
    </source>
</evidence>
<dbReference type="InterPro" id="IPR029063">
    <property type="entry name" value="SAM-dependent_MTases_sf"/>
</dbReference>
<evidence type="ECO:0000256" key="2">
    <source>
        <dbReference type="ARBA" id="ARBA00022552"/>
    </source>
</evidence>
<dbReference type="Proteomes" id="UP001596364">
    <property type="component" value="Unassembled WGS sequence"/>
</dbReference>
<evidence type="ECO:0000313" key="11">
    <source>
        <dbReference type="Proteomes" id="UP001596364"/>
    </source>
</evidence>
<comment type="subunit">
    <text evidence="6">Monomer.</text>
</comment>
<keyword evidence="1 6" id="KW-0963">Cytoplasm</keyword>
<feature type="binding site" evidence="6">
    <location>
        <position position="259"/>
    </location>
    <ligand>
        <name>S-adenosyl-L-methionine</name>
        <dbReference type="ChEBI" id="CHEBI:59789"/>
    </ligand>
</feature>
<sequence>MKQVILYCRAGFEADLALEIQTRAAEIGVFGYAVPVEGSAWVKFECYTDGDAERLIKSLAFEKLVFARQWFAVAAELENMPAKDRISPILAACQDLPQCDALVVEYADNDQDREMATFCRKFTVPLRQAMRGKGLLTAKEGHKLPTLHVFLQDSANGFVGISYPANASGDYMGISRLKFPSAAPSRSTLKLEEAINLFLSEKQREQWFKPGMHGVDLGACPGGWTYQLVSRGVKVQAIDNGMIDENLMATGLVKHIQADGFKYKPQPCPVDWLVCDMIERPDRVAQLMAQWLADGWAKRAIFNLKLPMKKRFASYQQCLEIIDLVLARVGSYTLKARHLYHDREEITLFLALDGKAT</sequence>